<dbReference type="Pfam" id="PF02254">
    <property type="entry name" value="TrkA_N"/>
    <property type="match status" value="1"/>
</dbReference>
<dbReference type="PANTHER" id="PTHR43833:SF7">
    <property type="entry name" value="KTR SYSTEM POTASSIUM UPTAKE PROTEIN C"/>
    <property type="match status" value="1"/>
</dbReference>
<dbReference type="Gene3D" id="3.30.70.1450">
    <property type="entry name" value="Regulator of K+ conductance, C-terminal domain"/>
    <property type="match status" value="1"/>
</dbReference>
<accession>A0A0U2ZEZ6</accession>
<evidence type="ECO:0000313" key="3">
    <source>
        <dbReference type="EMBL" id="ALS75797.1"/>
    </source>
</evidence>
<dbReference type="STRING" id="200991.AUC31_11595"/>
<dbReference type="InterPro" id="IPR036291">
    <property type="entry name" value="NAD(P)-bd_dom_sf"/>
</dbReference>
<dbReference type="GO" id="GO:0008324">
    <property type="term" value="F:monoatomic cation transmembrane transporter activity"/>
    <property type="evidence" value="ECO:0007669"/>
    <property type="project" value="InterPro"/>
</dbReference>
<dbReference type="PROSITE" id="PS51201">
    <property type="entry name" value="RCK_N"/>
    <property type="match status" value="1"/>
</dbReference>
<name>A0A0U2ZEZ6_9BACL</name>
<dbReference type="SUPFAM" id="SSF116726">
    <property type="entry name" value="TrkA C-terminal domain-like"/>
    <property type="match status" value="1"/>
</dbReference>
<dbReference type="GO" id="GO:0006813">
    <property type="term" value="P:potassium ion transport"/>
    <property type="evidence" value="ECO:0007669"/>
    <property type="project" value="InterPro"/>
</dbReference>
<dbReference type="EMBL" id="CP013659">
    <property type="protein sequence ID" value="ALS75797.1"/>
    <property type="molecule type" value="Genomic_DNA"/>
</dbReference>
<dbReference type="KEGG" id="prt:AUC31_11595"/>
<evidence type="ECO:0000313" key="4">
    <source>
        <dbReference type="Proteomes" id="UP000067683"/>
    </source>
</evidence>
<dbReference type="AlphaFoldDB" id="A0A0U2ZEZ6"/>
<organism evidence="3 4">
    <name type="scientific">Planococcus rifietoensis</name>
    <dbReference type="NCBI Taxonomy" id="200991"/>
    <lineage>
        <taxon>Bacteria</taxon>
        <taxon>Bacillati</taxon>
        <taxon>Bacillota</taxon>
        <taxon>Bacilli</taxon>
        <taxon>Bacillales</taxon>
        <taxon>Caryophanaceae</taxon>
        <taxon>Planococcus</taxon>
    </lineage>
</organism>
<dbReference type="RefSeq" id="WP_058382500.1">
    <property type="nucleotide sequence ID" value="NZ_CP013659.2"/>
</dbReference>
<dbReference type="Gene3D" id="3.40.50.720">
    <property type="entry name" value="NAD(P)-binding Rossmann-like Domain"/>
    <property type="match status" value="1"/>
</dbReference>
<reference evidence="3" key="1">
    <citation type="submission" date="2016-01" db="EMBL/GenBank/DDBJ databases">
        <title>Complete genome of Planococcus rifietoensis type strain M8.</title>
        <authorList>
            <person name="See-Too W.S."/>
        </authorList>
    </citation>
    <scope>NUCLEOTIDE SEQUENCE [LARGE SCALE GENOMIC DNA]</scope>
    <source>
        <strain evidence="3">M8</strain>
    </source>
</reference>
<dbReference type="PROSITE" id="PS51202">
    <property type="entry name" value="RCK_C"/>
    <property type="match status" value="1"/>
</dbReference>
<dbReference type="OrthoDB" id="9776294at2"/>
<dbReference type="InterPro" id="IPR036721">
    <property type="entry name" value="RCK_C_sf"/>
</dbReference>
<gene>
    <name evidence="3" type="ORF">AUC31_11595</name>
</gene>
<dbReference type="Proteomes" id="UP000067683">
    <property type="component" value="Chromosome"/>
</dbReference>
<dbReference type="InterPro" id="IPR006037">
    <property type="entry name" value="RCK_C"/>
</dbReference>
<sequence>MKKQFIIIGLGRFGSSICKELFKLGHDVMAIDSSPERVDSMRNFSSHAAVANATDEASLRELGVRNFEHAVVAIGENMQTSVLCTLMLKEIGVPLVWVKAKDVQHQMILEKVGADRVIQPENEMGIRIAHHMDSEKVVDYIDLSEDYSIVELVASEKLMDQSLLELDIRARYGCTILAIKRGDEVNVAPMPDDLIKLDDILVVMGHREDLKRFEEKGV</sequence>
<dbReference type="InterPro" id="IPR003148">
    <property type="entry name" value="RCK_N"/>
</dbReference>
<dbReference type="SUPFAM" id="SSF51735">
    <property type="entry name" value="NAD(P)-binding Rossmann-fold domains"/>
    <property type="match status" value="1"/>
</dbReference>
<proteinExistence type="predicted"/>
<evidence type="ECO:0000259" key="1">
    <source>
        <dbReference type="PROSITE" id="PS51201"/>
    </source>
</evidence>
<dbReference type="PANTHER" id="PTHR43833">
    <property type="entry name" value="POTASSIUM CHANNEL PROTEIN 2-RELATED-RELATED"/>
    <property type="match status" value="1"/>
</dbReference>
<evidence type="ECO:0000259" key="2">
    <source>
        <dbReference type="PROSITE" id="PS51202"/>
    </source>
</evidence>
<dbReference type="InterPro" id="IPR050721">
    <property type="entry name" value="Trk_Ktr_HKT_K-transport"/>
</dbReference>
<feature type="domain" description="RCK C-terminal" evidence="2">
    <location>
        <begin position="135"/>
        <end position="218"/>
    </location>
</feature>
<dbReference type="Pfam" id="PF02080">
    <property type="entry name" value="TrkA_C"/>
    <property type="match status" value="1"/>
</dbReference>
<keyword evidence="4" id="KW-1185">Reference proteome</keyword>
<protein>
    <submittedName>
        <fullName evidence="3">Potassium transporter Trk</fullName>
    </submittedName>
</protein>
<feature type="domain" description="RCK N-terminal" evidence="1">
    <location>
        <begin position="2"/>
        <end position="118"/>
    </location>
</feature>